<evidence type="ECO:0000256" key="1">
    <source>
        <dbReference type="SAM" id="SignalP"/>
    </source>
</evidence>
<dbReference type="GO" id="GO:0005829">
    <property type="term" value="C:cytosol"/>
    <property type="evidence" value="ECO:0007669"/>
    <property type="project" value="TreeGrafter"/>
</dbReference>
<dbReference type="EMBL" id="JAAMPC010000014">
    <property type="protein sequence ID" value="KAG2266066.1"/>
    <property type="molecule type" value="Genomic_DNA"/>
</dbReference>
<dbReference type="InterPro" id="IPR021135">
    <property type="entry name" value="PEP_COase"/>
</dbReference>
<dbReference type="GO" id="GO:0048046">
    <property type="term" value="C:apoplast"/>
    <property type="evidence" value="ECO:0007669"/>
    <property type="project" value="TreeGrafter"/>
</dbReference>
<dbReference type="PANTHER" id="PTHR30523">
    <property type="entry name" value="PHOSPHOENOLPYRUVATE CARBOXYLASE"/>
    <property type="match status" value="1"/>
</dbReference>
<keyword evidence="1" id="KW-0732">Signal</keyword>
<name>A0A8X7Q9B2_BRACI</name>
<dbReference type="InterPro" id="IPR015813">
    <property type="entry name" value="Pyrv/PenolPyrv_kinase-like_dom"/>
</dbReference>
<evidence type="ECO:0000313" key="3">
    <source>
        <dbReference type="Proteomes" id="UP000886595"/>
    </source>
</evidence>
<gene>
    <name evidence="2" type="ORF">Bca52824_073145</name>
</gene>
<keyword evidence="3" id="KW-1185">Reference proteome</keyword>
<comment type="caution">
    <text evidence="2">The sequence shown here is derived from an EMBL/GenBank/DDBJ whole genome shotgun (WGS) entry which is preliminary data.</text>
</comment>
<dbReference type="Proteomes" id="UP000886595">
    <property type="component" value="Unassembled WGS sequence"/>
</dbReference>
<dbReference type="OrthoDB" id="1674608at2759"/>
<dbReference type="GO" id="GO:0009507">
    <property type="term" value="C:chloroplast"/>
    <property type="evidence" value="ECO:0007669"/>
    <property type="project" value="TreeGrafter"/>
</dbReference>
<dbReference type="AlphaFoldDB" id="A0A8X7Q9B2"/>
<dbReference type="GO" id="GO:0006099">
    <property type="term" value="P:tricarboxylic acid cycle"/>
    <property type="evidence" value="ECO:0007669"/>
    <property type="project" value="InterPro"/>
</dbReference>
<sequence>MTQKSSHRLFFFYLLQGFEIVKACFGRVGRNFFMEALMSLGEDNGSGGVFRGMFSGTNREKSCLQHSLFDVLVFWGIVGYDIYLAATMMNDTNQIRIRGSPTRKSGIEYTLKKLLQLNTNEEVFDALKTQTVDLNIIRIRDGLTQLYAKDTALIDKQELDEDLQHKVAFHTDEIQRTPPAQQDEMRAALSYYHETTWK</sequence>
<organism evidence="2 3">
    <name type="scientific">Brassica carinata</name>
    <name type="common">Ethiopian mustard</name>
    <name type="synonym">Abyssinian cabbage</name>
    <dbReference type="NCBI Taxonomy" id="52824"/>
    <lineage>
        <taxon>Eukaryota</taxon>
        <taxon>Viridiplantae</taxon>
        <taxon>Streptophyta</taxon>
        <taxon>Embryophyta</taxon>
        <taxon>Tracheophyta</taxon>
        <taxon>Spermatophyta</taxon>
        <taxon>Magnoliopsida</taxon>
        <taxon>eudicotyledons</taxon>
        <taxon>Gunneridae</taxon>
        <taxon>Pentapetalae</taxon>
        <taxon>rosids</taxon>
        <taxon>malvids</taxon>
        <taxon>Brassicales</taxon>
        <taxon>Brassicaceae</taxon>
        <taxon>Brassiceae</taxon>
        <taxon>Brassica</taxon>
    </lineage>
</organism>
<feature type="chain" id="PRO_5036486087" evidence="1">
    <location>
        <begin position="24"/>
        <end position="198"/>
    </location>
</feature>
<dbReference type="GO" id="GO:0048366">
    <property type="term" value="P:leaf development"/>
    <property type="evidence" value="ECO:0007669"/>
    <property type="project" value="TreeGrafter"/>
</dbReference>
<evidence type="ECO:0000313" key="2">
    <source>
        <dbReference type="EMBL" id="KAG2266066.1"/>
    </source>
</evidence>
<dbReference type="PANTHER" id="PTHR30523:SF47">
    <property type="entry name" value="PHOSPHOENOLPYRUVATE CARBOXYLASE 2"/>
    <property type="match status" value="1"/>
</dbReference>
<dbReference type="SUPFAM" id="SSF51621">
    <property type="entry name" value="Phosphoenolpyruvate/pyruvate domain"/>
    <property type="match status" value="1"/>
</dbReference>
<feature type="signal peptide" evidence="1">
    <location>
        <begin position="1"/>
        <end position="23"/>
    </location>
</feature>
<dbReference type="Pfam" id="PF00311">
    <property type="entry name" value="PEPcase"/>
    <property type="match status" value="1"/>
</dbReference>
<protein>
    <submittedName>
        <fullName evidence="2">Uncharacterized protein</fullName>
    </submittedName>
</protein>
<proteinExistence type="predicted"/>
<accession>A0A8X7Q9B2</accession>
<reference evidence="2 3" key="1">
    <citation type="submission" date="2020-02" db="EMBL/GenBank/DDBJ databases">
        <authorList>
            <person name="Ma Q."/>
            <person name="Huang Y."/>
            <person name="Song X."/>
            <person name="Pei D."/>
        </authorList>
    </citation>
    <scope>NUCLEOTIDE SEQUENCE [LARGE SCALE GENOMIC DNA]</scope>
    <source>
        <strain evidence="2">Sxm20200214</strain>
        <tissue evidence="2">Leaf</tissue>
    </source>
</reference>
<dbReference type="GO" id="GO:0008964">
    <property type="term" value="F:phosphoenolpyruvate carboxylase activity"/>
    <property type="evidence" value="ECO:0007669"/>
    <property type="project" value="InterPro"/>
</dbReference>
<dbReference type="GO" id="GO:0015977">
    <property type="term" value="P:carbon fixation"/>
    <property type="evidence" value="ECO:0007669"/>
    <property type="project" value="InterPro"/>
</dbReference>